<comment type="caution">
    <text evidence="1">The sequence shown here is derived from an EMBL/GenBank/DDBJ whole genome shotgun (WGS) entry which is preliminary data.</text>
</comment>
<sequence length="123" mass="14366">MKPGLYSVYEIDVEENGFPLFDFDDGCRWVKRDISLEECILIINLRGGKLLENDMDEDTKKLIELIEETISAIDTEMELGDYHFDDTFASDEARINYENSVDDVVRLRVSLREHIANMRSKNR</sequence>
<reference evidence="1" key="1">
    <citation type="submission" date="2023-07" db="EMBL/GenBank/DDBJ databases">
        <authorList>
            <consortium name="CYATHOMIX"/>
        </authorList>
    </citation>
    <scope>NUCLEOTIDE SEQUENCE</scope>
    <source>
        <strain evidence="1">N/A</strain>
    </source>
</reference>
<dbReference type="Proteomes" id="UP001176961">
    <property type="component" value="Unassembled WGS sequence"/>
</dbReference>
<organism evidence="1 2">
    <name type="scientific">Cylicocyclus nassatus</name>
    <name type="common">Nematode worm</name>
    <dbReference type="NCBI Taxonomy" id="53992"/>
    <lineage>
        <taxon>Eukaryota</taxon>
        <taxon>Metazoa</taxon>
        <taxon>Ecdysozoa</taxon>
        <taxon>Nematoda</taxon>
        <taxon>Chromadorea</taxon>
        <taxon>Rhabditida</taxon>
        <taxon>Rhabditina</taxon>
        <taxon>Rhabditomorpha</taxon>
        <taxon>Strongyloidea</taxon>
        <taxon>Strongylidae</taxon>
        <taxon>Cylicocyclus</taxon>
    </lineage>
</organism>
<evidence type="ECO:0000313" key="2">
    <source>
        <dbReference type="Proteomes" id="UP001176961"/>
    </source>
</evidence>
<name>A0AA36GJJ8_CYLNA</name>
<gene>
    <name evidence="1" type="ORF">CYNAS_LOCUS4386</name>
</gene>
<keyword evidence="2" id="KW-1185">Reference proteome</keyword>
<protein>
    <submittedName>
        <fullName evidence="1">Uncharacterized protein</fullName>
    </submittedName>
</protein>
<proteinExistence type="predicted"/>
<dbReference type="EMBL" id="CATQJL010000106">
    <property type="protein sequence ID" value="CAJ0592403.1"/>
    <property type="molecule type" value="Genomic_DNA"/>
</dbReference>
<dbReference type="AlphaFoldDB" id="A0AA36GJJ8"/>
<accession>A0AA36GJJ8</accession>
<evidence type="ECO:0000313" key="1">
    <source>
        <dbReference type="EMBL" id="CAJ0592403.1"/>
    </source>
</evidence>